<feature type="transmembrane region" description="Helical" evidence="1">
    <location>
        <begin position="32"/>
        <end position="51"/>
    </location>
</feature>
<keyword evidence="1" id="KW-0812">Transmembrane</keyword>
<feature type="transmembrane region" description="Helical" evidence="1">
    <location>
        <begin position="7"/>
        <end position="26"/>
    </location>
</feature>
<proteinExistence type="predicted"/>
<accession>A0A1I6V1J1</accession>
<evidence type="ECO:0000313" key="2">
    <source>
        <dbReference type="EMBL" id="GEM05832.1"/>
    </source>
</evidence>
<dbReference type="AlphaFoldDB" id="A0A1I6V1J1"/>
<gene>
    <name evidence="2" type="ORF">HMI01_28200</name>
    <name evidence="3" type="ORF">SAMN05421668_14010</name>
</gene>
<reference evidence="3 4" key="1">
    <citation type="submission" date="2016-10" db="EMBL/GenBank/DDBJ databases">
        <authorList>
            <person name="de Groot N.N."/>
        </authorList>
    </citation>
    <scope>NUCLEOTIDE SEQUENCE [LARGE SCALE GENOMIC DNA]</scope>
    <source>
        <strain evidence="3 4">DSM 17074</strain>
    </source>
</reference>
<dbReference type="EMBL" id="BJWJ01000055">
    <property type="protein sequence ID" value="GEM05832.1"/>
    <property type="molecule type" value="Genomic_DNA"/>
</dbReference>
<keyword evidence="1" id="KW-0472">Membrane</keyword>
<keyword evidence="5" id="KW-1185">Reference proteome</keyword>
<reference evidence="2 5" key="2">
    <citation type="submission" date="2019-07" db="EMBL/GenBank/DDBJ databases">
        <title>Whole genome shotgun sequence of Halolactibacillus miurensis NBRC 100873.</title>
        <authorList>
            <person name="Hosoyama A."/>
            <person name="Uohara A."/>
            <person name="Ohji S."/>
            <person name="Ichikawa N."/>
        </authorList>
    </citation>
    <scope>NUCLEOTIDE SEQUENCE [LARGE SCALE GENOMIC DNA]</scope>
    <source>
        <strain evidence="2 5">NBRC 100873</strain>
    </source>
</reference>
<evidence type="ECO:0000313" key="3">
    <source>
        <dbReference type="EMBL" id="SFT07538.1"/>
    </source>
</evidence>
<feature type="transmembrane region" description="Helical" evidence="1">
    <location>
        <begin position="104"/>
        <end position="127"/>
    </location>
</feature>
<name>A0A1I6V1J1_9BACI</name>
<organism evidence="3 4">
    <name type="scientific">Halolactibacillus miurensis</name>
    <dbReference type="NCBI Taxonomy" id="306541"/>
    <lineage>
        <taxon>Bacteria</taxon>
        <taxon>Bacillati</taxon>
        <taxon>Bacillota</taxon>
        <taxon>Bacilli</taxon>
        <taxon>Bacillales</taxon>
        <taxon>Bacillaceae</taxon>
        <taxon>Halolactibacillus</taxon>
    </lineage>
</organism>
<dbReference type="Proteomes" id="UP000199139">
    <property type="component" value="Unassembled WGS sequence"/>
</dbReference>
<sequence>MISNKKYTKPFILIFCLVLLNIYTFINSEAEIEITFLILIVSVLIGLYKGINATKFRETFNLFKTENIFHGPMRKIELLASLLLCTSTNHASYKFINLMSISNILYEIAFLFVFTFAMYRLLFLNLFKD</sequence>
<dbReference type="STRING" id="306541.SAMN05421668_14010"/>
<keyword evidence="1" id="KW-1133">Transmembrane helix</keyword>
<protein>
    <submittedName>
        <fullName evidence="3">Uncharacterized protein</fullName>
    </submittedName>
</protein>
<evidence type="ECO:0000313" key="5">
    <source>
        <dbReference type="Proteomes" id="UP000321773"/>
    </source>
</evidence>
<evidence type="ECO:0000256" key="1">
    <source>
        <dbReference type="SAM" id="Phobius"/>
    </source>
</evidence>
<dbReference type="Proteomes" id="UP000321773">
    <property type="component" value="Unassembled WGS sequence"/>
</dbReference>
<dbReference type="EMBL" id="FPAI01000040">
    <property type="protein sequence ID" value="SFT07538.1"/>
    <property type="molecule type" value="Genomic_DNA"/>
</dbReference>
<evidence type="ECO:0000313" key="4">
    <source>
        <dbReference type="Proteomes" id="UP000199139"/>
    </source>
</evidence>